<evidence type="ECO:0000313" key="3">
    <source>
        <dbReference type="Proteomes" id="UP001164244"/>
    </source>
</evidence>
<dbReference type="GO" id="GO:0016020">
    <property type="term" value="C:membrane"/>
    <property type="evidence" value="ECO:0007669"/>
    <property type="project" value="InterPro"/>
</dbReference>
<keyword evidence="1" id="KW-1133">Transmembrane helix</keyword>
<dbReference type="KEGG" id="vrg:OKW85_03770"/>
<feature type="transmembrane region" description="Helical" evidence="1">
    <location>
        <begin position="77"/>
        <end position="99"/>
    </location>
</feature>
<protein>
    <submittedName>
        <fullName evidence="2">DUF805 domain-containing protein</fullName>
    </submittedName>
</protein>
<keyword evidence="1" id="KW-0812">Transmembrane</keyword>
<name>A0AA46X637_9FIRM</name>
<organism evidence="2 3">
    <name type="scientific">Veillonella rogosae</name>
    <dbReference type="NCBI Taxonomy" id="423477"/>
    <lineage>
        <taxon>Bacteria</taxon>
        <taxon>Bacillati</taxon>
        <taxon>Bacillota</taxon>
        <taxon>Negativicutes</taxon>
        <taxon>Veillonellales</taxon>
        <taxon>Veillonellaceae</taxon>
        <taxon>Veillonella</taxon>
    </lineage>
</organism>
<dbReference type="Proteomes" id="UP001164244">
    <property type="component" value="Chromosome"/>
</dbReference>
<dbReference type="Pfam" id="PF05656">
    <property type="entry name" value="DUF805"/>
    <property type="match status" value="1"/>
</dbReference>
<proteinExistence type="predicted"/>
<feature type="transmembrane region" description="Helical" evidence="1">
    <location>
        <begin position="138"/>
        <end position="163"/>
    </location>
</feature>
<sequence>MIIFIPAALLFFLLSEQCLNKYGDSNVQMISSTYAIGYVKTKITLSNEKGILEYLRDIYLYHSFRLTGRAKLIEANIGVGSLGTIMGLNVNILALLLLIKSEMGIAILEPISWALFYILYIYTLFAVFTLLIRRLHDSLYSAFWILLLVVPFANVFILYRLFIKGSWDVNSIKEI</sequence>
<dbReference type="AlphaFoldDB" id="A0AA46X637"/>
<dbReference type="RefSeq" id="WP_265138860.1">
    <property type="nucleotide sequence ID" value="NZ_CP110418.1"/>
</dbReference>
<keyword evidence="1" id="KW-0472">Membrane</keyword>
<dbReference type="InterPro" id="IPR008523">
    <property type="entry name" value="DUF805"/>
</dbReference>
<reference evidence="2" key="1">
    <citation type="submission" date="2022-11" db="EMBL/GenBank/DDBJ databases">
        <title>Complete genome sequence of Veillonella rogosae KCOM 3468 isolated from human Subgingival dental plaque of Chronic peridontitis Lesion.</title>
        <authorList>
            <person name="Park S.-N."/>
            <person name="Lim Y.K."/>
            <person name="Kook J.-K."/>
        </authorList>
    </citation>
    <scope>NUCLEOTIDE SEQUENCE</scope>
    <source>
        <strain evidence="2">KCOM 3468</strain>
    </source>
</reference>
<accession>A0AA46X637</accession>
<evidence type="ECO:0000313" key="2">
    <source>
        <dbReference type="EMBL" id="UZG51724.1"/>
    </source>
</evidence>
<feature type="transmembrane region" description="Helical" evidence="1">
    <location>
        <begin position="111"/>
        <end position="132"/>
    </location>
</feature>
<gene>
    <name evidence="2" type="ORF">OKW85_03770</name>
</gene>
<dbReference type="EMBL" id="CP110418">
    <property type="protein sequence ID" value="UZG51724.1"/>
    <property type="molecule type" value="Genomic_DNA"/>
</dbReference>
<evidence type="ECO:0000256" key="1">
    <source>
        <dbReference type="SAM" id="Phobius"/>
    </source>
</evidence>